<evidence type="ECO:0000313" key="1">
    <source>
        <dbReference type="EMBL" id="CDG21937.1"/>
    </source>
</evidence>
<dbReference type="AlphaFoldDB" id="A0A068R3T2"/>
<dbReference type="KEGG" id="xpo:XPG1_2282"/>
<proteinExistence type="predicted"/>
<accession>A0A068R3T2</accession>
<organism evidence="1 2">
    <name type="scientific">Xenorhabdus poinarii G6</name>
    <dbReference type="NCBI Taxonomy" id="1354304"/>
    <lineage>
        <taxon>Bacteria</taxon>
        <taxon>Pseudomonadati</taxon>
        <taxon>Pseudomonadota</taxon>
        <taxon>Gammaproteobacteria</taxon>
        <taxon>Enterobacterales</taxon>
        <taxon>Morganellaceae</taxon>
        <taxon>Xenorhabdus</taxon>
    </lineage>
</organism>
<evidence type="ECO:0000313" key="2">
    <source>
        <dbReference type="Proteomes" id="UP000032735"/>
    </source>
</evidence>
<keyword evidence="2" id="KW-1185">Reference proteome</keyword>
<dbReference type="EMBL" id="FO704551">
    <property type="protein sequence ID" value="CDG21937.1"/>
    <property type="molecule type" value="Genomic_DNA"/>
</dbReference>
<reference evidence="1 2" key="1">
    <citation type="submission" date="2013-07" db="EMBL/GenBank/DDBJ databases">
        <authorList>
            <person name="Genoscope - CEA"/>
        </authorList>
    </citation>
    <scope>NUCLEOTIDE SEQUENCE [LARGE SCALE GENOMIC DNA]</scope>
    <source>
        <strain evidence="1 2">G6</strain>
    </source>
</reference>
<dbReference type="HOGENOM" id="CLU_2756946_0_0_6"/>
<protein>
    <submittedName>
        <fullName evidence="1">Uncharacterized protein</fullName>
    </submittedName>
</protein>
<dbReference type="Proteomes" id="UP000032735">
    <property type="component" value="Chromosome"/>
</dbReference>
<name>A0A068R3T2_9GAMM</name>
<gene>
    <name evidence="1" type="ORF">XPG1_2282</name>
</gene>
<dbReference type="RefSeq" id="WP_045958991.1">
    <property type="nucleotide sequence ID" value="NZ_FO704551.1"/>
</dbReference>
<sequence length="70" mass="7984">MSDTSKVTIILEPPTFPQAENGIINIEAQKASGEKYIFMEIPYYYNRQPEDMLEGYLKIKESGTILKSLP</sequence>